<dbReference type="InterPro" id="IPR047891">
    <property type="entry name" value="GPGG_membr"/>
</dbReference>
<gene>
    <name evidence="2" type="ORF">Ga0074812_13271</name>
</gene>
<keyword evidence="1" id="KW-1133">Transmembrane helix</keyword>
<dbReference type="AlphaFoldDB" id="A0A0S4QZI0"/>
<reference evidence="3" key="1">
    <citation type="submission" date="2015-11" db="EMBL/GenBank/DDBJ databases">
        <authorList>
            <person name="Varghese N."/>
        </authorList>
    </citation>
    <scope>NUCLEOTIDE SEQUENCE [LARGE SCALE GENOMIC DNA]</scope>
    <source>
        <strain evidence="3">DSM 45899</strain>
    </source>
</reference>
<dbReference type="EMBL" id="FAOZ01000032">
    <property type="protein sequence ID" value="CUU59866.1"/>
    <property type="molecule type" value="Genomic_DNA"/>
</dbReference>
<sequence length="47" mass="4823">MEFILWLIAVVLVVGGIVSLVRGAILYGIVLIVVGLLVGPGGVSVFT</sequence>
<accession>A0A0S4QZI0</accession>
<protein>
    <submittedName>
        <fullName evidence="2">Uncharacterized protein</fullName>
    </submittedName>
</protein>
<organism evidence="2 3">
    <name type="scientific">Parafrankia irregularis</name>
    <dbReference type="NCBI Taxonomy" id="795642"/>
    <lineage>
        <taxon>Bacteria</taxon>
        <taxon>Bacillati</taxon>
        <taxon>Actinomycetota</taxon>
        <taxon>Actinomycetes</taxon>
        <taxon>Frankiales</taxon>
        <taxon>Frankiaceae</taxon>
        <taxon>Parafrankia</taxon>
    </lineage>
</organism>
<proteinExistence type="predicted"/>
<evidence type="ECO:0000256" key="1">
    <source>
        <dbReference type="SAM" id="Phobius"/>
    </source>
</evidence>
<dbReference type="Proteomes" id="UP000198802">
    <property type="component" value="Unassembled WGS sequence"/>
</dbReference>
<dbReference type="RefSeq" id="WP_165615870.1">
    <property type="nucleotide sequence ID" value="NZ_FAOZ01000032.1"/>
</dbReference>
<keyword evidence="1" id="KW-0812">Transmembrane</keyword>
<keyword evidence="1" id="KW-0472">Membrane</keyword>
<evidence type="ECO:0000313" key="3">
    <source>
        <dbReference type="Proteomes" id="UP000198802"/>
    </source>
</evidence>
<dbReference type="NCBIfam" id="NF040511">
    <property type="entry name" value="membrane_GPGG"/>
    <property type="match status" value="1"/>
</dbReference>
<name>A0A0S4QZI0_9ACTN</name>
<evidence type="ECO:0000313" key="2">
    <source>
        <dbReference type="EMBL" id="CUU59866.1"/>
    </source>
</evidence>
<feature type="transmembrane region" description="Helical" evidence="1">
    <location>
        <begin position="25"/>
        <end position="46"/>
    </location>
</feature>
<keyword evidence="3" id="KW-1185">Reference proteome</keyword>